<evidence type="ECO:0000256" key="13">
    <source>
        <dbReference type="RuleBase" id="RU000679"/>
    </source>
</evidence>
<comment type="subcellular location">
    <subcellularLocation>
        <location evidence="1">Membrane</location>
        <topology evidence="1">Multi-pass membrane protein</topology>
    </subcellularLocation>
</comment>
<keyword evidence="7" id="KW-0915">Sodium</keyword>
<evidence type="ECO:0000256" key="14">
    <source>
        <dbReference type="SAM" id="MobiDB-lite"/>
    </source>
</evidence>
<evidence type="ECO:0000256" key="6">
    <source>
        <dbReference type="ARBA" id="ARBA00022989"/>
    </source>
</evidence>
<feature type="region of interest" description="Disordered" evidence="14">
    <location>
        <begin position="62"/>
        <end position="101"/>
    </location>
</feature>
<reference evidence="17" key="1">
    <citation type="submission" date="2022-11" db="UniProtKB">
        <authorList>
            <consortium name="WormBaseParasite"/>
        </authorList>
    </citation>
    <scope>IDENTIFICATION</scope>
</reference>
<dbReference type="Gene3D" id="1.10.287.770">
    <property type="entry name" value="YojJ-like"/>
    <property type="match status" value="1"/>
</dbReference>
<keyword evidence="12 13" id="KW-0407">Ion channel</keyword>
<evidence type="ECO:0000256" key="12">
    <source>
        <dbReference type="ARBA" id="ARBA00023303"/>
    </source>
</evidence>
<dbReference type="AlphaFoldDB" id="A0A915M1F2"/>
<protein>
    <submittedName>
        <fullName evidence="17">Uncharacterized protein</fullName>
    </submittedName>
</protein>
<feature type="compositionally biased region" description="Basic and acidic residues" evidence="14">
    <location>
        <begin position="72"/>
        <end position="83"/>
    </location>
</feature>
<accession>A0A915M1F2</accession>
<evidence type="ECO:0000256" key="10">
    <source>
        <dbReference type="ARBA" id="ARBA00023180"/>
    </source>
</evidence>
<keyword evidence="4 13" id="KW-0894">Sodium channel</keyword>
<evidence type="ECO:0000256" key="5">
    <source>
        <dbReference type="ARBA" id="ARBA00022692"/>
    </source>
</evidence>
<evidence type="ECO:0000256" key="3">
    <source>
        <dbReference type="ARBA" id="ARBA00022448"/>
    </source>
</evidence>
<dbReference type="Proteomes" id="UP000887561">
    <property type="component" value="Unplaced"/>
</dbReference>
<feature type="transmembrane region" description="Helical" evidence="15">
    <location>
        <begin position="483"/>
        <end position="504"/>
    </location>
</feature>
<dbReference type="GO" id="GO:0015280">
    <property type="term" value="F:ligand-gated sodium channel activity"/>
    <property type="evidence" value="ECO:0007669"/>
    <property type="project" value="TreeGrafter"/>
</dbReference>
<keyword evidence="16" id="KW-1185">Reference proteome</keyword>
<organism evidence="16 17">
    <name type="scientific">Meloidogyne javanica</name>
    <name type="common">Root-knot nematode worm</name>
    <dbReference type="NCBI Taxonomy" id="6303"/>
    <lineage>
        <taxon>Eukaryota</taxon>
        <taxon>Metazoa</taxon>
        <taxon>Ecdysozoa</taxon>
        <taxon>Nematoda</taxon>
        <taxon>Chromadorea</taxon>
        <taxon>Rhabditida</taxon>
        <taxon>Tylenchina</taxon>
        <taxon>Tylenchomorpha</taxon>
        <taxon>Tylenchoidea</taxon>
        <taxon>Meloidogynidae</taxon>
        <taxon>Meloidogyninae</taxon>
        <taxon>Meloidogyne</taxon>
        <taxon>Meloidogyne incognita group</taxon>
    </lineage>
</organism>
<sequence>MGNSVSAYYPVYNFDENKNEAVDTILTRPQNLYRRFAPMARGAFVSPLFGYRFLSLDPPSNTLQEEPEINENNEKVNKNDLLDNPKSSLSSQTSSKSSNKYDQLFLGSPTKRNFYTHIWRDIVQRMPAYRENDGRRLFQSVERDGPLAKRNPTDRMHAMRFLVCQKQGKKELVRRTLAEDYPGLDYLGIHSVLNARYSWYRILWFSILSVCLLIGLFTIYRIIHEYVQVPSATLINVKSVDKLLLPQLTVCPTNAVNIDLEKLEKDLFVANKKQIEKYSKEDVFNFAFYMIAGSGFQFFDNFGLQCKQFLQHCQLGDTKLDCCKVFEPIYLIRRGRCFRSISLYQKNFDELGKLRVQLMHPPEMDKNLNKIKEIIAFVAEHKPQIAPFPRYYLYPNVWTKMRLSARRIRLFPAAECILACDRWEYTVSMEKIDALLVYGNSSPIPFAYRIDLSYNDLQFELIEEVATVTFMGLIAQIGGQMSLFMGSSILTLTQAAIMAIILIHRFLMDKQRQRNIVGDVVNNKFKENNNGVKF</sequence>
<keyword evidence="10" id="KW-0325">Glycoprotein</keyword>
<evidence type="ECO:0000256" key="2">
    <source>
        <dbReference type="ARBA" id="ARBA00007193"/>
    </source>
</evidence>
<name>A0A915M1F2_MELJA</name>
<keyword evidence="8 13" id="KW-0406">Ion transport</keyword>
<keyword evidence="11 13" id="KW-0739">Sodium transport</keyword>
<dbReference type="GO" id="GO:0005886">
    <property type="term" value="C:plasma membrane"/>
    <property type="evidence" value="ECO:0007669"/>
    <property type="project" value="TreeGrafter"/>
</dbReference>
<evidence type="ECO:0000313" key="17">
    <source>
        <dbReference type="WBParaSite" id="scaffold22145_cov238.g19856"/>
    </source>
</evidence>
<keyword evidence="5 13" id="KW-0812">Transmembrane</keyword>
<keyword evidence="9 15" id="KW-0472">Membrane</keyword>
<dbReference type="InterPro" id="IPR001873">
    <property type="entry name" value="ENaC"/>
</dbReference>
<evidence type="ECO:0000256" key="9">
    <source>
        <dbReference type="ARBA" id="ARBA00023136"/>
    </source>
</evidence>
<dbReference type="PANTHER" id="PTHR11690:SF1">
    <property type="entry name" value="DEGENERIN LIKE"/>
    <property type="match status" value="1"/>
</dbReference>
<evidence type="ECO:0000256" key="11">
    <source>
        <dbReference type="ARBA" id="ARBA00023201"/>
    </source>
</evidence>
<evidence type="ECO:0000313" key="16">
    <source>
        <dbReference type="Proteomes" id="UP000887561"/>
    </source>
</evidence>
<comment type="similarity">
    <text evidence="2 13">Belongs to the amiloride-sensitive sodium channel (TC 1.A.6) family.</text>
</comment>
<dbReference type="WBParaSite" id="scaffold22145_cov238.g19856">
    <property type="protein sequence ID" value="scaffold22145_cov238.g19856"/>
    <property type="gene ID" value="scaffold22145_cov238.g19856"/>
</dbReference>
<evidence type="ECO:0000256" key="1">
    <source>
        <dbReference type="ARBA" id="ARBA00004141"/>
    </source>
</evidence>
<evidence type="ECO:0000256" key="4">
    <source>
        <dbReference type="ARBA" id="ARBA00022461"/>
    </source>
</evidence>
<evidence type="ECO:0000256" key="8">
    <source>
        <dbReference type="ARBA" id="ARBA00023065"/>
    </source>
</evidence>
<dbReference type="PANTHER" id="PTHR11690">
    <property type="entry name" value="AMILORIDE-SENSITIVE SODIUM CHANNEL-RELATED"/>
    <property type="match status" value="1"/>
</dbReference>
<keyword evidence="3 13" id="KW-0813">Transport</keyword>
<feature type="transmembrane region" description="Helical" evidence="15">
    <location>
        <begin position="202"/>
        <end position="223"/>
    </location>
</feature>
<proteinExistence type="inferred from homology"/>
<dbReference type="Pfam" id="PF00858">
    <property type="entry name" value="ASC"/>
    <property type="match status" value="2"/>
</dbReference>
<keyword evidence="6 15" id="KW-1133">Transmembrane helix</keyword>
<evidence type="ECO:0000256" key="15">
    <source>
        <dbReference type="SAM" id="Phobius"/>
    </source>
</evidence>
<feature type="compositionally biased region" description="Low complexity" evidence="14">
    <location>
        <begin position="86"/>
        <end position="100"/>
    </location>
</feature>
<evidence type="ECO:0000256" key="7">
    <source>
        <dbReference type="ARBA" id="ARBA00023053"/>
    </source>
</evidence>